<dbReference type="InParanoid" id="K3X3R9"/>
<sequence length="145" mass="16403">MAAFLPTTTATVNNTMIPPALKCSYRSKPCPNIRATKMNGEFHKLCEYHRRRANLNQQRVHQRRKLRELDEAAKGERCSFDSNVSDIEYDLEFDFECEPSPSPCGDLPLPDLEILELLLSDNQALDAQSQLGARTSFFELSPLGV</sequence>
<protein>
    <submittedName>
        <fullName evidence="1">Uncharacterized protein</fullName>
    </submittedName>
</protein>
<dbReference type="VEuPathDB" id="FungiDB:PYU1_G011842"/>
<dbReference type="AlphaFoldDB" id="K3X3R9"/>
<dbReference type="EnsemblProtists" id="PYU1_T011868">
    <property type="protein sequence ID" value="PYU1_T011868"/>
    <property type="gene ID" value="PYU1_G011842"/>
</dbReference>
<reference evidence="2" key="2">
    <citation type="submission" date="2010-04" db="EMBL/GenBank/DDBJ databases">
        <authorList>
            <person name="Buell R."/>
            <person name="Hamilton J."/>
            <person name="Hostetler J."/>
        </authorList>
    </citation>
    <scope>NUCLEOTIDE SEQUENCE [LARGE SCALE GENOMIC DNA]</scope>
    <source>
        <strain evidence="2">DAOM:BR144</strain>
    </source>
</reference>
<name>K3X3R9_GLOUD</name>
<organism evidence="1 2">
    <name type="scientific">Globisporangium ultimum (strain ATCC 200006 / CBS 805.95 / DAOM BR144)</name>
    <name type="common">Pythium ultimum</name>
    <dbReference type="NCBI Taxonomy" id="431595"/>
    <lineage>
        <taxon>Eukaryota</taxon>
        <taxon>Sar</taxon>
        <taxon>Stramenopiles</taxon>
        <taxon>Oomycota</taxon>
        <taxon>Peronosporomycetes</taxon>
        <taxon>Pythiales</taxon>
        <taxon>Pythiaceae</taxon>
        <taxon>Globisporangium</taxon>
    </lineage>
</organism>
<proteinExistence type="predicted"/>
<accession>K3X3R9</accession>
<evidence type="ECO:0000313" key="2">
    <source>
        <dbReference type="Proteomes" id="UP000019132"/>
    </source>
</evidence>
<dbReference type="OMA" id="CPNIRAT"/>
<dbReference type="eggNOG" id="ENOG502R6E0">
    <property type="taxonomic scope" value="Eukaryota"/>
</dbReference>
<reference evidence="2" key="1">
    <citation type="journal article" date="2010" name="Genome Biol.">
        <title>Genome sequence of the necrotrophic plant pathogen Pythium ultimum reveals original pathogenicity mechanisms and effector repertoire.</title>
        <authorList>
            <person name="Levesque C.A."/>
            <person name="Brouwer H."/>
            <person name="Cano L."/>
            <person name="Hamilton J.P."/>
            <person name="Holt C."/>
            <person name="Huitema E."/>
            <person name="Raffaele S."/>
            <person name="Robideau G.P."/>
            <person name="Thines M."/>
            <person name="Win J."/>
            <person name="Zerillo M.M."/>
            <person name="Beakes G.W."/>
            <person name="Boore J.L."/>
            <person name="Busam D."/>
            <person name="Dumas B."/>
            <person name="Ferriera S."/>
            <person name="Fuerstenberg S.I."/>
            <person name="Gachon C.M."/>
            <person name="Gaulin E."/>
            <person name="Govers F."/>
            <person name="Grenville-Briggs L."/>
            <person name="Horner N."/>
            <person name="Hostetler J."/>
            <person name="Jiang R.H."/>
            <person name="Johnson J."/>
            <person name="Krajaejun T."/>
            <person name="Lin H."/>
            <person name="Meijer H.J."/>
            <person name="Moore B."/>
            <person name="Morris P."/>
            <person name="Phuntmart V."/>
            <person name="Puiu D."/>
            <person name="Shetty J."/>
            <person name="Stajich J.E."/>
            <person name="Tripathy S."/>
            <person name="Wawra S."/>
            <person name="van West P."/>
            <person name="Whitty B.R."/>
            <person name="Coutinho P.M."/>
            <person name="Henrissat B."/>
            <person name="Martin F."/>
            <person name="Thomas P.D."/>
            <person name="Tyler B.M."/>
            <person name="De Vries R.P."/>
            <person name="Kamoun S."/>
            <person name="Yandell M."/>
            <person name="Tisserat N."/>
            <person name="Buell C.R."/>
        </authorList>
    </citation>
    <scope>NUCLEOTIDE SEQUENCE</scope>
    <source>
        <strain evidence="2">DAOM:BR144</strain>
    </source>
</reference>
<keyword evidence="2" id="KW-1185">Reference proteome</keyword>
<dbReference type="HOGENOM" id="CLU_100038_1_0_1"/>
<reference evidence="1" key="3">
    <citation type="submission" date="2015-02" db="UniProtKB">
        <authorList>
            <consortium name="EnsemblProtists"/>
        </authorList>
    </citation>
    <scope>IDENTIFICATION</scope>
    <source>
        <strain evidence="1">DAOM BR144</strain>
    </source>
</reference>
<dbReference type="EMBL" id="GL376637">
    <property type="status" value="NOT_ANNOTATED_CDS"/>
    <property type="molecule type" value="Genomic_DNA"/>
</dbReference>
<dbReference type="Proteomes" id="UP000019132">
    <property type="component" value="Unassembled WGS sequence"/>
</dbReference>
<evidence type="ECO:0000313" key="1">
    <source>
        <dbReference type="EnsemblProtists" id="PYU1_T011868"/>
    </source>
</evidence>